<dbReference type="Gene3D" id="2.60.120.40">
    <property type="match status" value="1"/>
</dbReference>
<keyword evidence="8" id="KW-1185">Reference proteome</keyword>
<organism evidence="7 8">
    <name type="scientific">Knipowitschia caucasica</name>
    <name type="common">Caucasian dwarf goby</name>
    <name type="synonym">Pomatoschistus caucasicus</name>
    <dbReference type="NCBI Taxonomy" id="637954"/>
    <lineage>
        <taxon>Eukaryota</taxon>
        <taxon>Metazoa</taxon>
        <taxon>Chordata</taxon>
        <taxon>Craniata</taxon>
        <taxon>Vertebrata</taxon>
        <taxon>Euteleostomi</taxon>
        <taxon>Actinopterygii</taxon>
        <taxon>Neopterygii</taxon>
        <taxon>Teleostei</taxon>
        <taxon>Neoteleostei</taxon>
        <taxon>Acanthomorphata</taxon>
        <taxon>Gobiaria</taxon>
        <taxon>Gobiiformes</taxon>
        <taxon>Gobioidei</taxon>
        <taxon>Gobiidae</taxon>
        <taxon>Gobiinae</taxon>
        <taxon>Knipowitschia</taxon>
    </lineage>
</organism>
<accession>A0AAV2KS98</accession>
<dbReference type="InterPro" id="IPR008983">
    <property type="entry name" value="Tumour_necrosis_fac-like_dom"/>
</dbReference>
<dbReference type="GO" id="GO:0005125">
    <property type="term" value="F:cytokine activity"/>
    <property type="evidence" value="ECO:0007669"/>
    <property type="project" value="UniProtKB-KW"/>
</dbReference>
<dbReference type="EMBL" id="OZ035824">
    <property type="protein sequence ID" value="CAL1592891.1"/>
    <property type="molecule type" value="Genomic_DNA"/>
</dbReference>
<comment type="similarity">
    <text evidence="2">Belongs to the tumor necrosis factor family.</text>
</comment>
<dbReference type="GO" id="GO:0005615">
    <property type="term" value="C:extracellular space"/>
    <property type="evidence" value="ECO:0007669"/>
    <property type="project" value="UniProtKB-KW"/>
</dbReference>
<dbReference type="PROSITE" id="PS50049">
    <property type="entry name" value="THD_2"/>
    <property type="match status" value="1"/>
</dbReference>
<evidence type="ECO:0000256" key="3">
    <source>
        <dbReference type="ARBA" id="ARBA00022514"/>
    </source>
</evidence>
<dbReference type="GO" id="GO:0006955">
    <property type="term" value="P:immune response"/>
    <property type="evidence" value="ECO:0007669"/>
    <property type="project" value="InterPro"/>
</dbReference>
<dbReference type="InterPro" id="IPR006052">
    <property type="entry name" value="TNF_dom"/>
</dbReference>
<dbReference type="GO" id="GO:0008625">
    <property type="term" value="P:extrinsic apoptotic signaling pathway via death domain receptors"/>
    <property type="evidence" value="ECO:0007669"/>
    <property type="project" value="TreeGrafter"/>
</dbReference>
<evidence type="ECO:0000313" key="7">
    <source>
        <dbReference type="EMBL" id="CAL1592891.1"/>
    </source>
</evidence>
<dbReference type="Pfam" id="PF00229">
    <property type="entry name" value="TNF"/>
    <property type="match status" value="1"/>
</dbReference>
<evidence type="ECO:0000256" key="1">
    <source>
        <dbReference type="ARBA" id="ARBA00004370"/>
    </source>
</evidence>
<keyword evidence="5" id="KW-0812">Transmembrane</keyword>
<dbReference type="GO" id="GO:0016020">
    <property type="term" value="C:membrane"/>
    <property type="evidence" value="ECO:0007669"/>
    <property type="project" value="UniProtKB-SubCell"/>
</dbReference>
<keyword evidence="5" id="KW-1133">Transmembrane helix</keyword>
<evidence type="ECO:0000256" key="4">
    <source>
        <dbReference type="ARBA" id="ARBA00023136"/>
    </source>
</evidence>
<evidence type="ECO:0000256" key="5">
    <source>
        <dbReference type="SAM" id="Phobius"/>
    </source>
</evidence>
<dbReference type="PANTHER" id="PTHR11471:SF33">
    <property type="entry name" value="TUMOR NECROSIS FACTOR LIGAND SUPERFAMILY MEMBER 6"/>
    <property type="match status" value="1"/>
</dbReference>
<dbReference type="GO" id="GO:0005164">
    <property type="term" value="F:tumor necrosis factor receptor binding"/>
    <property type="evidence" value="ECO:0007669"/>
    <property type="project" value="InterPro"/>
</dbReference>
<sequence>MSSDSAYDRSMPYPQVFLVDRGGPPNQHGALPNLVPCWSFPPAPERVRRAGKRRGCLGVSSGVAVVILLLFALVFSGLGIGAVWTVNLQKEMKDMRNIVKALNRSTVENVINAPQKQIGLYEPPLKDEKKVQEERPAAHVIGRLQMDPTHKTLRWEPRVGRAFISGGVTYKVEDGALQVNQTGLYYIYSRVELIFRTCHSTSFFEHSVFVRRSSHSSPLTLMNTHRQGFCPSEQRHAWTTDSFLGSALPLQKDDKVLVNVSHPHYLSHGHYANFFGLYKI</sequence>
<gene>
    <name evidence="7" type="ORF">KC01_LOCUS22079</name>
</gene>
<comment type="subcellular location">
    <subcellularLocation>
        <location evidence="1">Membrane</location>
    </subcellularLocation>
</comment>
<keyword evidence="3" id="KW-0202">Cytokine</keyword>
<evidence type="ECO:0000259" key="6">
    <source>
        <dbReference type="PROSITE" id="PS50049"/>
    </source>
</evidence>
<proteinExistence type="inferred from homology"/>
<feature type="transmembrane region" description="Helical" evidence="5">
    <location>
        <begin position="56"/>
        <end position="84"/>
    </location>
</feature>
<dbReference type="SUPFAM" id="SSF49842">
    <property type="entry name" value="TNF-like"/>
    <property type="match status" value="1"/>
</dbReference>
<evidence type="ECO:0000256" key="2">
    <source>
        <dbReference type="ARBA" id="ARBA00008670"/>
    </source>
</evidence>
<evidence type="ECO:0000313" key="8">
    <source>
        <dbReference type="Proteomes" id="UP001497482"/>
    </source>
</evidence>
<name>A0AAV2KS98_KNICA</name>
<keyword evidence="4 5" id="KW-0472">Membrane</keyword>
<feature type="domain" description="THD" evidence="6">
    <location>
        <begin position="136"/>
        <end position="280"/>
    </location>
</feature>
<reference evidence="7 8" key="1">
    <citation type="submission" date="2024-04" db="EMBL/GenBank/DDBJ databases">
        <authorList>
            <person name="Waldvogel A.-M."/>
            <person name="Schoenle A."/>
        </authorList>
    </citation>
    <scope>NUCLEOTIDE SEQUENCE [LARGE SCALE GENOMIC DNA]</scope>
</reference>
<dbReference type="GO" id="GO:0043123">
    <property type="term" value="P:positive regulation of canonical NF-kappaB signal transduction"/>
    <property type="evidence" value="ECO:0007669"/>
    <property type="project" value="TreeGrafter"/>
</dbReference>
<dbReference type="SMART" id="SM00207">
    <property type="entry name" value="TNF"/>
    <property type="match status" value="1"/>
</dbReference>
<dbReference type="Proteomes" id="UP001497482">
    <property type="component" value="Chromosome 2"/>
</dbReference>
<dbReference type="AlphaFoldDB" id="A0AAV2KS98"/>
<dbReference type="CDD" id="cd00184">
    <property type="entry name" value="TNF"/>
    <property type="match status" value="1"/>
</dbReference>
<protein>
    <recommendedName>
        <fullName evidence="6">THD domain-containing protein</fullName>
    </recommendedName>
</protein>
<dbReference type="PANTHER" id="PTHR11471">
    <property type="entry name" value="TUMOR NECROSIS FACTOR FAMILY MEMBER"/>
    <property type="match status" value="1"/>
</dbReference>